<dbReference type="STRING" id="871325.SAMN05444349_14216"/>
<dbReference type="AlphaFoldDB" id="A0A1M5F967"/>
<reference evidence="1 2" key="1">
    <citation type="submission" date="2016-11" db="EMBL/GenBank/DDBJ databases">
        <authorList>
            <person name="Jaros S."/>
            <person name="Januszkiewicz K."/>
            <person name="Wedrychowicz H."/>
        </authorList>
    </citation>
    <scope>NUCLEOTIDE SEQUENCE [LARGE SCALE GENOMIC DNA]</scope>
    <source>
        <strain evidence="1 2">DSM 26883</strain>
    </source>
</reference>
<keyword evidence="2" id="KW-1185">Reference proteome</keyword>
<accession>A0A1M5F967</accession>
<name>A0A1M5F967_9BACE</name>
<evidence type="ECO:0000313" key="1">
    <source>
        <dbReference type="EMBL" id="SHF88104.1"/>
    </source>
</evidence>
<dbReference type="EMBL" id="FQVD01000042">
    <property type="protein sequence ID" value="SHF88104.1"/>
    <property type="molecule type" value="Genomic_DNA"/>
</dbReference>
<organism evidence="1 2">
    <name type="scientific">Bacteroides faecichinchillae</name>
    <dbReference type="NCBI Taxonomy" id="871325"/>
    <lineage>
        <taxon>Bacteria</taxon>
        <taxon>Pseudomonadati</taxon>
        <taxon>Bacteroidota</taxon>
        <taxon>Bacteroidia</taxon>
        <taxon>Bacteroidales</taxon>
        <taxon>Bacteroidaceae</taxon>
        <taxon>Bacteroides</taxon>
    </lineage>
</organism>
<gene>
    <name evidence="1" type="ORF">SAMN05444349_14216</name>
</gene>
<proteinExistence type="predicted"/>
<evidence type="ECO:0000313" key="2">
    <source>
        <dbReference type="Proteomes" id="UP000184436"/>
    </source>
</evidence>
<dbReference type="Proteomes" id="UP000184436">
    <property type="component" value="Unassembled WGS sequence"/>
</dbReference>
<protein>
    <submittedName>
        <fullName evidence="1">Uncharacterized protein</fullName>
    </submittedName>
</protein>
<sequence>MMLDSTNYYVLLFMCLFVEMSKSKMLFSYLIPIHLIIRT</sequence>